<dbReference type="GO" id="GO:0045454">
    <property type="term" value="P:cell redox homeostasis"/>
    <property type="evidence" value="ECO:0007669"/>
    <property type="project" value="EnsemblFungi"/>
</dbReference>
<dbReference type="InterPro" id="IPR004813">
    <property type="entry name" value="OPT"/>
</dbReference>
<dbReference type="GO" id="GO:0035673">
    <property type="term" value="F:oligopeptide transmembrane transporter activity"/>
    <property type="evidence" value="ECO:0007669"/>
    <property type="project" value="EnsemblFungi"/>
</dbReference>
<dbReference type="GO" id="GO:0000138">
    <property type="term" value="C:Golgi trans cisterna"/>
    <property type="evidence" value="ECO:0007669"/>
    <property type="project" value="EnsemblFungi"/>
</dbReference>
<dbReference type="GO" id="GO:0005886">
    <property type="term" value="C:plasma membrane"/>
    <property type="evidence" value="ECO:0007669"/>
    <property type="project" value="EnsemblFungi"/>
</dbReference>
<dbReference type="GO" id="GO:0044088">
    <property type="term" value="P:regulation of vacuole organization"/>
    <property type="evidence" value="ECO:0007669"/>
    <property type="project" value="EnsemblFungi"/>
</dbReference>
<sequence>MSLEKKEPIVTETGFDSRRGSDAQSDSQDFQEHKQQIVTTVDSSLGSIRDFSDEQIAYLLKKLGFDHADDVSDIPPDIEYIGEKINQMTVEESISVLSKATEDYQDDPNIPSDEYREMERLSCWDNVDINNANDVFELKALAGLVKYHSPYKEVRATVDPRDDPNIPVETFRSYFLALIWAIIGSGFNEFFAHRLVSITISTSVIQLFLFPCGKFWAKYVPCVGFPIWKGKRINFNIESPWSAKEQMFSTLLFAICTGTFYTHYNILTLKVYYGDDVGFDYQFWLSMSIQFMGFGFAGLLRKYVVYPAKAIWPISLQTIALNKALFSEKDSKNGKWLTGQRFFFLSLLFMFFYTWIPTYLANFLSYFNWMTWIAPNNFNLAMITGSISGLGFNPISSFDWNVINCYYPLTTPFFSFFTQTIGAILGFIIVVALYWSNYYYSQYLPIFSNALFTNTAEQFEVTEILDSNWRLDNAKYQAYSPPYFSAGNIATYGTFISFYPMMIVYGFFSETKVIVDAAKTWFTDLVSLFKKETWQNWNSEVHLLDNFDDAHSRSMRKYKEVPDWWYFLIFLISLVIAICVIEKYHTGTPVWTLFMSIGFNFVFLIPLTLLQAVTGFSMGLNVLIEMIMGYALPGNPQALMIIKAFGYNIDGQADNYVSNLKVGHYAKIPPVALFRGQLVMVFVQVFVNLGVLNWSISNIKDFCQPTQAAKFTCPDAVTYYNSSVVWGAMGPKKIFNDVYPVLKWCWLIGACLGLFFGVWKKYLNRYYPRWFNPMLIVGGMINFEPPYNLTYYIPGAIANFLSQFYFKKYHVRLWSKFNYVLSAGFSAGLVFASIIIFFAVQYKEVDLNWWGNLAPFEGLDGLGPSLKDVSMTPNGYFGPGPGHYP</sequence>
<keyword evidence="6" id="KW-0653">Protein transport</keyword>
<evidence type="ECO:0000256" key="3">
    <source>
        <dbReference type="ARBA" id="ARBA00022448"/>
    </source>
</evidence>
<gene>
    <name evidence="11" type="ORF">LADA_0C00210G</name>
</gene>
<feature type="transmembrane region" description="Helical" evidence="10">
    <location>
        <begin position="818"/>
        <end position="840"/>
    </location>
</feature>
<feature type="transmembrane region" description="Helical" evidence="10">
    <location>
        <begin position="590"/>
        <end position="610"/>
    </location>
</feature>
<organism evidence="11 12">
    <name type="scientific">Lachancea dasiensis</name>
    <dbReference type="NCBI Taxonomy" id="1072105"/>
    <lineage>
        <taxon>Eukaryota</taxon>
        <taxon>Fungi</taxon>
        <taxon>Dikarya</taxon>
        <taxon>Ascomycota</taxon>
        <taxon>Saccharomycotina</taxon>
        <taxon>Saccharomycetes</taxon>
        <taxon>Saccharomycetales</taxon>
        <taxon>Saccharomycetaceae</taxon>
        <taxon>Lachancea</taxon>
    </lineage>
</organism>
<dbReference type="GO" id="GO:0051515">
    <property type="term" value="P:positive regulation of monopolar cell growth"/>
    <property type="evidence" value="ECO:0007669"/>
    <property type="project" value="EnsemblFungi"/>
</dbReference>
<dbReference type="PANTHER" id="PTHR22601">
    <property type="entry name" value="ISP4 LIKE PROTEIN"/>
    <property type="match status" value="1"/>
</dbReference>
<evidence type="ECO:0000313" key="12">
    <source>
        <dbReference type="Proteomes" id="UP000190274"/>
    </source>
</evidence>
<keyword evidence="12" id="KW-1185">Reference proteome</keyword>
<feature type="transmembrane region" description="Helical" evidence="10">
    <location>
        <begin position="564"/>
        <end position="584"/>
    </location>
</feature>
<feature type="transmembrane region" description="Helical" evidence="10">
    <location>
        <begin position="413"/>
        <end position="435"/>
    </location>
</feature>
<keyword evidence="4 10" id="KW-0812">Transmembrane</keyword>
<evidence type="ECO:0000256" key="4">
    <source>
        <dbReference type="ARBA" id="ARBA00022692"/>
    </source>
</evidence>
<evidence type="ECO:0000256" key="1">
    <source>
        <dbReference type="ARBA" id="ARBA00004141"/>
    </source>
</evidence>
<accession>A0A1G4IWZ3</accession>
<proteinExistence type="inferred from homology"/>
<keyword evidence="5" id="KW-0571">Peptide transport</keyword>
<dbReference type="Pfam" id="PF03169">
    <property type="entry name" value="OPT"/>
    <property type="match status" value="1"/>
</dbReference>
<dbReference type="GO" id="GO:0042144">
    <property type="term" value="P:vacuole fusion, non-autophagic"/>
    <property type="evidence" value="ECO:0007669"/>
    <property type="project" value="EnsemblFungi"/>
</dbReference>
<dbReference type="InterPro" id="IPR004648">
    <property type="entry name" value="Oligpept_transpt"/>
</dbReference>
<dbReference type="OrthoDB" id="9986677at2759"/>
<dbReference type="GO" id="GO:0005777">
    <property type="term" value="C:peroxisome"/>
    <property type="evidence" value="ECO:0007669"/>
    <property type="project" value="EnsemblFungi"/>
</dbReference>
<feature type="region of interest" description="Disordered" evidence="9">
    <location>
        <begin position="1"/>
        <end position="34"/>
    </location>
</feature>
<feature type="transmembrane region" description="Helical" evidence="10">
    <location>
        <begin position="342"/>
        <end position="360"/>
    </location>
</feature>
<feature type="transmembrane region" description="Helical" evidence="10">
    <location>
        <begin position="372"/>
        <end position="392"/>
    </location>
</feature>
<feature type="compositionally biased region" description="Basic and acidic residues" evidence="9">
    <location>
        <begin position="1"/>
        <end position="21"/>
    </location>
</feature>
<keyword evidence="3" id="KW-0813">Transport</keyword>
<dbReference type="GO" id="GO:0015031">
    <property type="term" value="P:protein transport"/>
    <property type="evidence" value="ECO:0007669"/>
    <property type="project" value="UniProtKB-KW"/>
</dbReference>
<feature type="transmembrane region" description="Helical" evidence="10">
    <location>
        <begin position="248"/>
        <end position="269"/>
    </location>
</feature>
<evidence type="ECO:0000256" key="8">
    <source>
        <dbReference type="ARBA" id="ARBA00023136"/>
    </source>
</evidence>
<comment type="similarity">
    <text evidence="2">Belongs to the oligopeptide OPT transporter family.</text>
</comment>
<dbReference type="NCBIfam" id="TIGR00727">
    <property type="entry name" value="ISP4_OPT"/>
    <property type="match status" value="1"/>
</dbReference>
<feature type="transmembrane region" description="Helical" evidence="10">
    <location>
        <begin position="174"/>
        <end position="192"/>
    </location>
</feature>
<name>A0A1G4IWZ3_9SACH</name>
<dbReference type="EMBL" id="LT598459">
    <property type="protein sequence ID" value="SCU81636.1"/>
    <property type="molecule type" value="Genomic_DNA"/>
</dbReference>
<evidence type="ECO:0000256" key="5">
    <source>
        <dbReference type="ARBA" id="ARBA00022856"/>
    </source>
</evidence>
<evidence type="ECO:0000256" key="9">
    <source>
        <dbReference type="SAM" id="MobiDB-lite"/>
    </source>
</evidence>
<evidence type="ECO:0000256" key="2">
    <source>
        <dbReference type="ARBA" id="ARBA00008807"/>
    </source>
</evidence>
<feature type="transmembrane region" description="Helical" evidence="10">
    <location>
        <begin position="741"/>
        <end position="759"/>
    </location>
</feature>
<feature type="transmembrane region" description="Helical" evidence="10">
    <location>
        <begin position="489"/>
        <end position="508"/>
    </location>
</feature>
<keyword evidence="7 10" id="KW-1133">Transmembrane helix</keyword>
<feature type="transmembrane region" description="Helical" evidence="10">
    <location>
        <begin position="281"/>
        <end position="300"/>
    </location>
</feature>
<comment type="subcellular location">
    <subcellularLocation>
        <location evidence="1">Membrane</location>
        <topology evidence="1">Multi-pass membrane protein</topology>
    </subcellularLocation>
</comment>
<reference evidence="12" key="1">
    <citation type="submission" date="2016-03" db="EMBL/GenBank/DDBJ databases">
        <authorList>
            <person name="Devillers H."/>
        </authorList>
    </citation>
    <scope>NUCLEOTIDE SEQUENCE [LARGE SCALE GENOMIC DNA]</scope>
</reference>
<dbReference type="Proteomes" id="UP000190274">
    <property type="component" value="Chromosome C"/>
</dbReference>
<feature type="transmembrane region" description="Helical" evidence="10">
    <location>
        <begin position="789"/>
        <end position="806"/>
    </location>
</feature>
<keyword evidence="8 10" id="KW-0472">Membrane</keyword>
<evidence type="ECO:0000256" key="7">
    <source>
        <dbReference type="ARBA" id="ARBA00022989"/>
    </source>
</evidence>
<feature type="transmembrane region" description="Helical" evidence="10">
    <location>
        <begin position="678"/>
        <end position="696"/>
    </location>
</feature>
<dbReference type="AlphaFoldDB" id="A0A1G4IWZ3"/>
<dbReference type="GO" id="GO:0061091">
    <property type="term" value="P:regulation of phospholipid translocation"/>
    <property type="evidence" value="ECO:0007669"/>
    <property type="project" value="EnsemblFungi"/>
</dbReference>
<evidence type="ECO:0000313" key="11">
    <source>
        <dbReference type="EMBL" id="SCU81636.1"/>
    </source>
</evidence>
<evidence type="ECO:0000256" key="6">
    <source>
        <dbReference type="ARBA" id="ARBA00022927"/>
    </source>
</evidence>
<dbReference type="NCBIfam" id="TIGR00728">
    <property type="entry name" value="OPT_sfam"/>
    <property type="match status" value="1"/>
</dbReference>
<evidence type="ECO:0000256" key="10">
    <source>
        <dbReference type="SAM" id="Phobius"/>
    </source>
</evidence>
<protein>
    <submittedName>
        <fullName evidence="11">LADA_0C00210g1_1</fullName>
    </submittedName>
</protein>